<dbReference type="Pfam" id="PF00152">
    <property type="entry name" value="tRNA-synt_2"/>
    <property type="match status" value="1"/>
</dbReference>
<evidence type="ECO:0000256" key="1">
    <source>
        <dbReference type="ARBA" id="ARBA00008226"/>
    </source>
</evidence>
<dbReference type="InterPro" id="IPR004365">
    <property type="entry name" value="NA-bd_OB_tRNA"/>
</dbReference>
<dbReference type="GO" id="GO:0005737">
    <property type="term" value="C:cytoplasm"/>
    <property type="evidence" value="ECO:0007669"/>
    <property type="project" value="UniProtKB-SubCell"/>
</dbReference>
<dbReference type="InterPro" id="IPR004522">
    <property type="entry name" value="Asn-tRNA-ligase"/>
</dbReference>
<dbReference type="InterPro" id="IPR045864">
    <property type="entry name" value="aa-tRNA-synth_II/BPL/LPL"/>
</dbReference>
<dbReference type="EMBL" id="BFFP01000025">
    <property type="protein sequence ID" value="GBG95099.1"/>
    <property type="molecule type" value="Genomic_DNA"/>
</dbReference>
<reference evidence="9 10" key="1">
    <citation type="journal article" date="2019" name="Int. J. Syst. Evol. Microbiol.">
        <title>Lactobacillus salitolerans sp. nov., a novel lactic acid bacterium isolated from spent mushroom substrates.</title>
        <authorList>
            <person name="Tohno M."/>
            <person name="Tanizawa Y."/>
            <person name="Kojima Y."/>
            <person name="Sakamoto M."/>
            <person name="Nakamura Y."/>
            <person name="Ohkuma M."/>
            <person name="Kobayashi H."/>
        </authorList>
    </citation>
    <scope>NUCLEOTIDE SEQUENCE [LARGE SCALE GENOMIC DNA]</scope>
    <source>
        <strain evidence="9 10">YK43</strain>
    </source>
</reference>
<dbReference type="GO" id="GO:0004816">
    <property type="term" value="F:asparagine-tRNA ligase activity"/>
    <property type="evidence" value="ECO:0007669"/>
    <property type="project" value="UniProtKB-UniRule"/>
</dbReference>
<dbReference type="AlphaFoldDB" id="A0A401IU93"/>
<evidence type="ECO:0000256" key="2">
    <source>
        <dbReference type="ARBA" id="ARBA00022598"/>
    </source>
</evidence>
<keyword evidence="4 7" id="KW-0067">ATP-binding</keyword>
<evidence type="ECO:0000256" key="6">
    <source>
        <dbReference type="ARBA" id="ARBA00023146"/>
    </source>
</evidence>
<dbReference type="SUPFAM" id="SSF55681">
    <property type="entry name" value="Class II aaRS and biotin synthetases"/>
    <property type="match status" value="1"/>
</dbReference>
<dbReference type="GO" id="GO:0006421">
    <property type="term" value="P:asparaginyl-tRNA aminoacylation"/>
    <property type="evidence" value="ECO:0007669"/>
    <property type="project" value="UniProtKB-UniRule"/>
</dbReference>
<comment type="subunit">
    <text evidence="7">Homodimer.</text>
</comment>
<dbReference type="PANTHER" id="PTHR22594">
    <property type="entry name" value="ASPARTYL/LYSYL-TRNA SYNTHETASE"/>
    <property type="match status" value="1"/>
</dbReference>
<feature type="domain" description="Aminoacyl-transfer RNA synthetases class-II family profile" evidence="8">
    <location>
        <begin position="133"/>
        <end position="423"/>
    </location>
</feature>
<name>A0A401IU93_9LACO</name>
<evidence type="ECO:0000256" key="7">
    <source>
        <dbReference type="HAMAP-Rule" id="MF_00534"/>
    </source>
</evidence>
<dbReference type="CDD" id="cd00776">
    <property type="entry name" value="AsxRS_core"/>
    <property type="match status" value="1"/>
</dbReference>
<evidence type="ECO:0000313" key="10">
    <source>
        <dbReference type="Proteomes" id="UP000286848"/>
    </source>
</evidence>
<comment type="caution">
    <text evidence="9">The sequence shown here is derived from an EMBL/GenBank/DDBJ whole genome shotgun (WGS) entry which is preliminary data.</text>
</comment>
<accession>A0A401IU93</accession>
<dbReference type="InterPro" id="IPR006195">
    <property type="entry name" value="aa-tRNA-synth_II"/>
</dbReference>
<keyword evidence="2 7" id="KW-0436">Ligase</keyword>
<dbReference type="RefSeq" id="WP_124977111.1">
    <property type="nucleotide sequence ID" value="NZ_BFFP01000025.1"/>
</dbReference>
<dbReference type="PROSITE" id="PS50862">
    <property type="entry name" value="AA_TRNA_LIGASE_II"/>
    <property type="match status" value="1"/>
</dbReference>
<sequence length="433" mass="49772">METISIIDAKKYVDQKVKIGVWLTNKRSSGKIAFLQLRDGSAYFQGVVVKSNVSAEVFALAKEVKQETSLYVIGTIHEDARSHFGYEIEIEDLTVVGESEDYPISPKEHGTDFLMDHRHLWLRSQKQFANMQVRNEITRATFEFFNQEGFIKFDAPILTGSAPEGTTELFHTEYFDKDAYLSQSGQLYAEAGAMAYGKVFTFGPTFRAEKSKTRRHLIEFWMIEPEMAFMHQEESLELQERYIAYLVQNVLDHCDYALTILGRDKELLQSYTKLPYPRISYDEAVKLLQDSGEFGDIEWGADFGSPEETYLANHFNQPVFVVNYPKAIKPFYMKPHPTREDLVICADLLAPEGYGEIIGGSERATDPEYLKTQIKQAGLNEDDYQWYLDLRRYGSVPHSGFGLGLERMVTWVTGESHIREAIPFPRMLNRIYP</sequence>
<dbReference type="HAMAP" id="MF_00534">
    <property type="entry name" value="Asn_tRNA_synth"/>
    <property type="match status" value="1"/>
</dbReference>
<dbReference type="EC" id="6.1.1.22" evidence="7"/>
<comment type="subcellular location">
    <subcellularLocation>
        <location evidence="7">Cytoplasm</location>
    </subcellularLocation>
</comment>
<dbReference type="PANTHER" id="PTHR22594:SF34">
    <property type="entry name" value="ASPARAGINE--TRNA LIGASE, MITOCHONDRIAL-RELATED"/>
    <property type="match status" value="1"/>
</dbReference>
<dbReference type="PRINTS" id="PR01042">
    <property type="entry name" value="TRNASYNTHASP"/>
</dbReference>
<evidence type="ECO:0000256" key="4">
    <source>
        <dbReference type="ARBA" id="ARBA00022840"/>
    </source>
</evidence>
<evidence type="ECO:0000259" key="8">
    <source>
        <dbReference type="PROSITE" id="PS50862"/>
    </source>
</evidence>
<keyword evidence="7" id="KW-0963">Cytoplasm</keyword>
<keyword evidence="6 7" id="KW-0030">Aminoacyl-tRNA synthetase</keyword>
<evidence type="ECO:0000313" key="9">
    <source>
        <dbReference type="EMBL" id="GBG95099.1"/>
    </source>
</evidence>
<dbReference type="GO" id="GO:0005524">
    <property type="term" value="F:ATP binding"/>
    <property type="evidence" value="ECO:0007669"/>
    <property type="project" value="UniProtKB-UniRule"/>
</dbReference>
<dbReference type="CDD" id="cd04323">
    <property type="entry name" value="AsnRS_cyto_like_N"/>
    <property type="match status" value="1"/>
</dbReference>
<protein>
    <recommendedName>
        <fullName evidence="7">Asparagine--tRNA ligase</fullName>
        <ecNumber evidence="7">6.1.1.22</ecNumber>
    </recommendedName>
    <alternativeName>
        <fullName evidence="7">Asparaginyl-tRNA synthetase</fullName>
        <shortName evidence="7">AsnRS</shortName>
    </alternativeName>
</protein>
<evidence type="ECO:0000256" key="5">
    <source>
        <dbReference type="ARBA" id="ARBA00022917"/>
    </source>
</evidence>
<dbReference type="SUPFAM" id="SSF50249">
    <property type="entry name" value="Nucleic acid-binding proteins"/>
    <property type="match status" value="1"/>
</dbReference>
<keyword evidence="10" id="KW-1185">Reference proteome</keyword>
<dbReference type="Proteomes" id="UP000286848">
    <property type="component" value="Unassembled WGS sequence"/>
</dbReference>
<dbReference type="InterPro" id="IPR002312">
    <property type="entry name" value="Asp/Asn-tRNA-synth_IIb"/>
</dbReference>
<evidence type="ECO:0000256" key="3">
    <source>
        <dbReference type="ARBA" id="ARBA00022741"/>
    </source>
</evidence>
<proteinExistence type="inferred from homology"/>
<comment type="similarity">
    <text evidence="1 7">Belongs to the class-II aminoacyl-tRNA synthetase family.</text>
</comment>
<dbReference type="InterPro" id="IPR012340">
    <property type="entry name" value="NA-bd_OB-fold"/>
</dbReference>
<dbReference type="GO" id="GO:0140096">
    <property type="term" value="F:catalytic activity, acting on a protein"/>
    <property type="evidence" value="ECO:0007669"/>
    <property type="project" value="UniProtKB-ARBA"/>
</dbReference>
<keyword evidence="3 7" id="KW-0547">Nucleotide-binding</keyword>
<comment type="catalytic activity">
    <reaction evidence="7">
        <text>tRNA(Asn) + L-asparagine + ATP = L-asparaginyl-tRNA(Asn) + AMP + diphosphate + H(+)</text>
        <dbReference type="Rhea" id="RHEA:11180"/>
        <dbReference type="Rhea" id="RHEA-COMP:9659"/>
        <dbReference type="Rhea" id="RHEA-COMP:9674"/>
        <dbReference type="ChEBI" id="CHEBI:15378"/>
        <dbReference type="ChEBI" id="CHEBI:30616"/>
        <dbReference type="ChEBI" id="CHEBI:33019"/>
        <dbReference type="ChEBI" id="CHEBI:58048"/>
        <dbReference type="ChEBI" id="CHEBI:78442"/>
        <dbReference type="ChEBI" id="CHEBI:78515"/>
        <dbReference type="ChEBI" id="CHEBI:456215"/>
        <dbReference type="EC" id="6.1.1.22"/>
    </reaction>
</comment>
<dbReference type="NCBIfam" id="TIGR00457">
    <property type="entry name" value="asnS"/>
    <property type="match status" value="1"/>
</dbReference>
<gene>
    <name evidence="7 9" type="primary">asnS</name>
    <name evidence="9" type="ORF">LFYK43_15580</name>
</gene>
<dbReference type="GO" id="GO:0003676">
    <property type="term" value="F:nucleic acid binding"/>
    <property type="evidence" value="ECO:0007669"/>
    <property type="project" value="InterPro"/>
</dbReference>
<dbReference type="NCBIfam" id="NF003037">
    <property type="entry name" value="PRK03932.1"/>
    <property type="match status" value="1"/>
</dbReference>
<dbReference type="InterPro" id="IPR004364">
    <property type="entry name" value="Aa-tRNA-synt_II"/>
</dbReference>
<dbReference type="Gene3D" id="2.40.50.140">
    <property type="entry name" value="Nucleic acid-binding proteins"/>
    <property type="match status" value="1"/>
</dbReference>
<dbReference type="OrthoDB" id="9762036at2"/>
<organism evidence="9 10">
    <name type="scientific">Ligilactobacillus salitolerans</name>
    <dbReference type="NCBI Taxonomy" id="1808352"/>
    <lineage>
        <taxon>Bacteria</taxon>
        <taxon>Bacillati</taxon>
        <taxon>Bacillota</taxon>
        <taxon>Bacilli</taxon>
        <taxon>Lactobacillales</taxon>
        <taxon>Lactobacillaceae</taxon>
        <taxon>Ligilactobacillus</taxon>
    </lineage>
</organism>
<dbReference type="Pfam" id="PF01336">
    <property type="entry name" value="tRNA_anti-codon"/>
    <property type="match status" value="1"/>
</dbReference>
<keyword evidence="5 7" id="KW-0648">Protein biosynthesis</keyword>
<dbReference type="Gene3D" id="3.30.930.10">
    <property type="entry name" value="Bira Bifunctional Protein, Domain 2"/>
    <property type="match status" value="1"/>
</dbReference>
<dbReference type="GO" id="GO:0016740">
    <property type="term" value="F:transferase activity"/>
    <property type="evidence" value="ECO:0007669"/>
    <property type="project" value="UniProtKB-ARBA"/>
</dbReference>